<dbReference type="GO" id="GO:0008237">
    <property type="term" value="F:metallopeptidase activity"/>
    <property type="evidence" value="ECO:0007669"/>
    <property type="project" value="UniProtKB-KW"/>
</dbReference>
<organism evidence="3 4">
    <name type="scientific">Crassaminicella indica</name>
    <dbReference type="NCBI Taxonomy" id="2855394"/>
    <lineage>
        <taxon>Bacteria</taxon>
        <taxon>Bacillati</taxon>
        <taxon>Bacillota</taxon>
        <taxon>Clostridia</taxon>
        <taxon>Eubacteriales</taxon>
        <taxon>Clostridiaceae</taxon>
        <taxon>Crassaminicella</taxon>
    </lineage>
</organism>
<feature type="transmembrane region" description="Helical" evidence="1">
    <location>
        <begin position="121"/>
        <end position="144"/>
    </location>
</feature>
<keyword evidence="3" id="KW-0378">Hydrolase</keyword>
<feature type="transmembrane region" description="Helical" evidence="1">
    <location>
        <begin position="239"/>
        <end position="260"/>
    </location>
</feature>
<evidence type="ECO:0000313" key="3">
    <source>
        <dbReference type="EMBL" id="QXM05576.1"/>
    </source>
</evidence>
<dbReference type="Pfam" id="PF02517">
    <property type="entry name" value="Rce1-like"/>
    <property type="match status" value="1"/>
</dbReference>
<dbReference type="EMBL" id="CP078093">
    <property type="protein sequence ID" value="QXM05576.1"/>
    <property type="molecule type" value="Genomic_DNA"/>
</dbReference>
<keyword evidence="1" id="KW-0812">Transmembrane</keyword>
<dbReference type="RefSeq" id="WP_218282274.1">
    <property type="nucleotide sequence ID" value="NZ_CP078093.1"/>
</dbReference>
<keyword evidence="3" id="KW-0482">Metalloprotease</keyword>
<feature type="transmembrane region" description="Helical" evidence="1">
    <location>
        <begin position="156"/>
        <end position="188"/>
    </location>
</feature>
<evidence type="ECO:0000259" key="2">
    <source>
        <dbReference type="Pfam" id="PF02517"/>
    </source>
</evidence>
<proteinExistence type="predicted"/>
<feature type="transmembrane region" description="Helical" evidence="1">
    <location>
        <begin position="35"/>
        <end position="55"/>
    </location>
</feature>
<feature type="transmembrane region" description="Helical" evidence="1">
    <location>
        <begin position="194"/>
        <end position="218"/>
    </location>
</feature>
<feature type="transmembrane region" description="Helical" evidence="1">
    <location>
        <begin position="7"/>
        <end position="29"/>
    </location>
</feature>
<dbReference type="PANTHER" id="PTHR36435">
    <property type="entry name" value="SLR1288 PROTEIN"/>
    <property type="match status" value="1"/>
</dbReference>
<evidence type="ECO:0000256" key="1">
    <source>
        <dbReference type="SAM" id="Phobius"/>
    </source>
</evidence>
<keyword evidence="4" id="KW-1185">Reference proteome</keyword>
<reference evidence="3" key="1">
    <citation type="submission" date="2021-07" db="EMBL/GenBank/DDBJ databases">
        <title>Complete genome sequence of Crassaminicella sp. 143-21, isolated from a deep-sea hydrothermal vent.</title>
        <authorList>
            <person name="Li X."/>
        </authorList>
    </citation>
    <scope>NUCLEOTIDE SEQUENCE</scope>
    <source>
        <strain evidence="3">143-21</strain>
    </source>
</reference>
<gene>
    <name evidence="3" type="ORF">KVH43_09350</name>
</gene>
<dbReference type="Proteomes" id="UP000886818">
    <property type="component" value="Chromosome"/>
</dbReference>
<keyword evidence="1" id="KW-0472">Membrane</keyword>
<sequence>MEKKHRIGLLGINILYFITAILLLTVGYYVQSKDIKMGLIITEYILVLLPPIIYIKIKGGSFKKILRLNPLKLKYTWMVMVITILIYPVALFFNLIVMTFLSKLGRIEPPPIPTANNIGEYFVLMLIISMSAGICEEVFFRGLVMRGYERLGQINAIVISAILFGLFHFNLQNFAGPIILGLVFGFLVYRTDSIFAGIIGHMTNNGIAVTLGFILNYYNSKLNHSKEVLQQQMPNTMQLILGTILIGIIAVATGAVAYILMKKLIKETKNISYEVENYEEPKKMSIFVFTPILLTVIIFIYVSYAQLNYIMTK</sequence>
<feature type="transmembrane region" description="Helical" evidence="1">
    <location>
        <begin position="284"/>
        <end position="304"/>
    </location>
</feature>
<name>A0ABX8R9U3_9CLOT</name>
<keyword evidence="1" id="KW-1133">Transmembrane helix</keyword>
<dbReference type="PANTHER" id="PTHR36435:SF1">
    <property type="entry name" value="CAAX AMINO TERMINAL PROTEASE FAMILY PROTEIN"/>
    <property type="match status" value="1"/>
</dbReference>
<dbReference type="InterPro" id="IPR052710">
    <property type="entry name" value="CAAX_protease"/>
</dbReference>
<feature type="domain" description="CAAX prenyl protease 2/Lysostaphin resistance protein A-like" evidence="2">
    <location>
        <begin position="121"/>
        <end position="206"/>
    </location>
</feature>
<evidence type="ECO:0000313" key="4">
    <source>
        <dbReference type="Proteomes" id="UP000886818"/>
    </source>
</evidence>
<feature type="transmembrane region" description="Helical" evidence="1">
    <location>
        <begin position="75"/>
        <end position="101"/>
    </location>
</feature>
<dbReference type="InterPro" id="IPR003675">
    <property type="entry name" value="Rce1/LyrA-like_dom"/>
</dbReference>
<accession>A0ABX8R9U3</accession>
<keyword evidence="3" id="KW-0645">Protease</keyword>
<protein>
    <submittedName>
        <fullName evidence="3">CPBP family intramembrane metalloprotease</fullName>
    </submittedName>
</protein>